<evidence type="ECO:0000256" key="2">
    <source>
        <dbReference type="SAM" id="Phobius"/>
    </source>
</evidence>
<keyword evidence="5" id="KW-1185">Reference proteome</keyword>
<dbReference type="RefSeq" id="WP_237852383.1">
    <property type="nucleotide sequence ID" value="NZ_JAKLWS010000002.1"/>
</dbReference>
<sequence>MNNKKKNKAGRCMGTSRKDFLKITGVAGLSAAGLGIVTVGCSQKSETVEGIPEKDWHSDPEWQRIKYGDWGGPGVPSGPGPMDHVLLKDHAPKSSVIAQETFIEQAKFPVIDVHIHNYAESANEISPEVALANWVDDMDEVGVELSVVHTGEVGEDFDRVVDFFLTDYPDRFQLYCGILSDGIDQPDYPERAVSELERCYEMGARGLGEITDKGFGITRDPDLAPDERLHPNDDRLVPLWSKAAELNMPVNLHIADHPSAWQAPDVFQERTPIYQQFNQHESDGLHYGELLDLLPLTLQKNPETTFIACHLANLGNDLGRLSDLLDQHSNLFVDISARDYEIGRTPRAAKEFFTAYKERVLFGTDMGMQKSMYQAWWRLLESADEHMPGRVWWRYYGTDLTDEVLEPLYRGNALRLMNWEPV</sequence>
<feature type="domain" description="Amidohydrolase-related" evidence="3">
    <location>
        <begin position="111"/>
        <end position="416"/>
    </location>
</feature>
<accession>A0ABS9K9L1</accession>
<evidence type="ECO:0000313" key="4">
    <source>
        <dbReference type="EMBL" id="MCG2587539.1"/>
    </source>
</evidence>
<dbReference type="Proteomes" id="UP001165366">
    <property type="component" value="Unassembled WGS sequence"/>
</dbReference>
<dbReference type="Gene3D" id="3.20.20.140">
    <property type="entry name" value="Metal-dependent hydrolases"/>
    <property type="match status" value="1"/>
</dbReference>
<dbReference type="SUPFAM" id="SSF51556">
    <property type="entry name" value="Metallo-dependent hydrolases"/>
    <property type="match status" value="1"/>
</dbReference>
<proteinExistence type="predicted"/>
<dbReference type="InterPro" id="IPR032465">
    <property type="entry name" value="ACMSD"/>
</dbReference>
<dbReference type="InterPro" id="IPR006680">
    <property type="entry name" value="Amidohydro-rel"/>
</dbReference>
<reference evidence="4" key="1">
    <citation type="submission" date="2022-01" db="EMBL/GenBank/DDBJ databases">
        <authorList>
            <person name="Wang Y."/>
        </authorList>
    </citation>
    <scope>NUCLEOTIDE SEQUENCE</scope>
    <source>
        <strain evidence="4">WB101</strain>
    </source>
</reference>
<reference evidence="4" key="2">
    <citation type="submission" date="2024-05" db="EMBL/GenBank/DDBJ databases">
        <title>Rhodohalobacter halophilus gen. nov., sp. nov., a moderately halophilic member of the family Balneolaceae.</title>
        <authorList>
            <person name="Xia J."/>
        </authorList>
    </citation>
    <scope>NUCLEOTIDE SEQUENCE</scope>
    <source>
        <strain evidence="4">WB101</strain>
    </source>
</reference>
<keyword evidence="2" id="KW-0472">Membrane</keyword>
<dbReference type="InterPro" id="IPR032466">
    <property type="entry name" value="Metal_Hydrolase"/>
</dbReference>
<dbReference type="PANTHER" id="PTHR21240">
    <property type="entry name" value="2-AMINO-3-CARBOXYLMUCONATE-6-SEMIALDEHYDE DECARBOXYLASE"/>
    <property type="match status" value="1"/>
</dbReference>
<gene>
    <name evidence="4" type="ORF">L6773_03095</name>
</gene>
<keyword evidence="2" id="KW-0812">Transmembrane</keyword>
<name>A0ABS9K9L1_9BACT</name>
<evidence type="ECO:0000256" key="1">
    <source>
        <dbReference type="ARBA" id="ARBA00023239"/>
    </source>
</evidence>
<feature type="transmembrane region" description="Helical" evidence="2">
    <location>
        <begin position="20"/>
        <end position="39"/>
    </location>
</feature>
<dbReference type="Pfam" id="PF04909">
    <property type="entry name" value="Amidohydro_2"/>
    <property type="match status" value="1"/>
</dbReference>
<organism evidence="4 5">
    <name type="scientific">Rhodohalobacter sulfatireducens</name>
    <dbReference type="NCBI Taxonomy" id="2911366"/>
    <lineage>
        <taxon>Bacteria</taxon>
        <taxon>Pseudomonadati</taxon>
        <taxon>Balneolota</taxon>
        <taxon>Balneolia</taxon>
        <taxon>Balneolales</taxon>
        <taxon>Balneolaceae</taxon>
        <taxon>Rhodohalobacter</taxon>
    </lineage>
</organism>
<keyword evidence="2" id="KW-1133">Transmembrane helix</keyword>
<evidence type="ECO:0000313" key="5">
    <source>
        <dbReference type="Proteomes" id="UP001165366"/>
    </source>
</evidence>
<dbReference type="PANTHER" id="PTHR21240:SF28">
    <property type="entry name" value="ISO-OROTATE DECARBOXYLASE (EUROFUNG)"/>
    <property type="match status" value="1"/>
</dbReference>
<evidence type="ECO:0000259" key="3">
    <source>
        <dbReference type="Pfam" id="PF04909"/>
    </source>
</evidence>
<keyword evidence="1" id="KW-0456">Lyase</keyword>
<comment type="caution">
    <text evidence="4">The sequence shown here is derived from an EMBL/GenBank/DDBJ whole genome shotgun (WGS) entry which is preliminary data.</text>
</comment>
<protein>
    <submittedName>
        <fullName evidence="4">Amidohydrolase</fullName>
    </submittedName>
</protein>
<dbReference type="EMBL" id="JAKLWS010000002">
    <property type="protein sequence ID" value="MCG2587539.1"/>
    <property type="molecule type" value="Genomic_DNA"/>
</dbReference>